<feature type="region of interest" description="Disordered" evidence="2">
    <location>
        <begin position="76"/>
        <end position="122"/>
    </location>
</feature>
<evidence type="ECO:0000313" key="3">
    <source>
        <dbReference type="EMBL" id="CAH1793992.1"/>
    </source>
</evidence>
<evidence type="ECO:0000313" key="4">
    <source>
        <dbReference type="Proteomes" id="UP000749559"/>
    </source>
</evidence>
<feature type="coiled-coil region" evidence="1">
    <location>
        <begin position="470"/>
        <end position="609"/>
    </location>
</feature>
<sequence>MFLGQQSLGRDSHSASLGSDSDDETIRVGRDGMMSHSHNEPLLQSHAMHPNMDPPPLRVAHVDPLNSLALVKGVTHRDSIRSTHSNHSNHSTHSSHSTPSVHDDDIVPPMPKSLPPPHLTPSKTPFTRYIPSHEYDLVQKNLSLLKSELKIVSNDRDRLKEELQKSRNAKNELKLISKERDTLKEELLKEKSSHFDHYKQASGRSGMESHDVAHMALVQSKCDNAMYELEAVKQKYAETEEKSINVNHEKEYLKQKNSMYMTKIERLQEELSQSKSQYGDAMNKKKRLEQEVLELNKAQDGYIQDIELLRNQQREVINESGSSEVLNKISQSALDKYWDIKPDYDSLRKRYNDLVSEYTNNIDKMALIKEERDRQVGRFNEKMQEMEAYKKQCTEAIRNWHSVTNEKNEVEKKVSKISEELRLEVNQSKLLKQDLAKVTKERHKAIQEYHLVMSERSTVHKELENLQGQLDSSLKTNSENQSEIKKLEKKVTSLEQEIQTILKDRDEATNKYTEMKKKYEDISNQQENAQKERDVVEQNFAFLSQECDVAKRERQEALAEKERILRETYQQRHEFTDAHSETDWLRKQVAKLESEIKDSYQEVQNAQDSRDWAFDERDKIVQERESIRTLCDKLRRERDKAVSEQMGALRDLDELKKQKQEAMKDAKEYKERYTAMMDKENRKNMLNSVGQNHSRDSAIDTDMQEWETETLEFNIGSKNQDDIGFNLIGGTDSPQFPNDNSIFVSSVMKGSVADGKLKVNDQVLKVNNIDVTNVEKKTAIQAVRNTRGGVINMVVRRRRSSSKSVIPVQLNTMGEDLGVSIEQGFYISKISPGSPAARDNNLAIGDRIININGRNVEQISLNQVKNLIQDNTSVVLNVQKFLPSPFSPVSSLGSPGPGMGNHLQSPSPTINSPHQVQSDLRSPLNSSLWSPPGESTLKMAALKNLKSSGSQTDSLDNPENSPRDKPRKMPNSHDILSRIFKTKNKDAHKKSDKAIENLPGEDYSVELEAVLAQHYPSDSHSKEKHRKSRDHDNSGTWPKYRGPPTDFTDKGTITVPAHKKKERIPLHEVQFQQPNTNYNNAKHSSPWVQQLAPVPPVRHDSFHYIKHSPQNSDVSTTTSQHKSTSYLPSSSKQQQVRKKSTAEEKQLRGLRYESHSSSHVSTSSTPDTSSDFLNYPIPTQNQKSSNRPFSAPSRRQQERAHKRHEGYPPKPDSLNVQPVYRQKSPSSTLPRSLSGTPHSDHGFSPRTPSEKSSSGHLSYSNSSSYSHYSSPIPQQALRFTPPAVPSYIAPGQRSLPPSGGIVSPPLPFMASTPPGTTGRHSSPPGFYAGYVPPLRSMNSSIPEIETLEKPPAYQPPRGHRSISPASSRQSSGLDRGTPTPSEEYYKYSRGRSTPDSATDTTNFAKKVNNERIRIPSISQISSASKSSRGNISAGSFERVSMSDRSSPISPYPGDMSSTGSLPRPTITVTPRKRKRPQIGECREITIEKSCEALGIQIQTRNGGVFVSNVVEGSLAQQACMTVGDQILDVCGVNLRNANQEHATRVMQGLGDNITMKVQYNPKKYTDSEDSASGDVQSVGSSSIVNSPSHNSEPHRISNETLTSATPTNTPRHSAQPSLNDGNMMICEEPRFVFLKKTSTTLGIGLIGGNLTGIFVHEVHKDSIASGHNGLRCGDQILEFNGNDIRNASAEQAAIEICKPSQTVSILAQYNPAKYSKIKDQHCDSFYTRALTDHSVEVEGDLAFKKDDILYVDNTLFNGKSGLWRAWLVDSEGKKGACGTIPSKMRMEQELYLKRSLSDSIQEDELKSASSRRSTASARRSFFRRKKHQRNNSKDSRDLPSFSDASINSDSLPILDDVSTVAYQKVERLDSKVCRPVLILAPLAESLISKLILESPDKFQRCETEIARASEVAMQKGEAEGIWVDYQRKGSHYECLTIASVKEILNVGKHCLIDCSPMAVERLHRAHIYPIVLFVKHKSPKQIREVKDTRFLPEKVTNKSAKEMFEHFQKLEQDYKHIFSEIIQGGNLAYMFMQIKKSIDIEQRKTIWLPSGSL</sequence>
<dbReference type="CDD" id="cd11860">
    <property type="entry name" value="SH3_DLG5"/>
    <property type="match status" value="1"/>
</dbReference>
<feature type="compositionally biased region" description="Low complexity" evidence="2">
    <location>
        <begin position="1807"/>
        <end position="1819"/>
    </location>
</feature>
<dbReference type="InterPro" id="IPR035537">
    <property type="entry name" value="DLG5_SH3"/>
</dbReference>
<name>A0A8J1UKM6_OWEFU</name>
<feature type="compositionally biased region" description="Polar residues" evidence="2">
    <location>
        <begin position="1223"/>
        <end position="1237"/>
    </location>
</feature>
<dbReference type="InterPro" id="IPR036028">
    <property type="entry name" value="SH3-like_dom_sf"/>
</dbReference>
<feature type="compositionally biased region" description="Polar residues" evidence="2">
    <location>
        <begin position="1108"/>
        <end position="1128"/>
    </location>
</feature>
<feature type="region of interest" description="Disordered" evidence="2">
    <location>
        <begin position="1803"/>
        <end position="1841"/>
    </location>
</feature>
<feature type="coiled-coil region" evidence="1">
    <location>
        <begin position="645"/>
        <end position="683"/>
    </location>
</feature>
<feature type="compositionally biased region" description="Pro residues" evidence="2">
    <location>
        <begin position="108"/>
        <end position="119"/>
    </location>
</feature>
<feature type="compositionally biased region" description="Low complexity" evidence="2">
    <location>
        <begin position="1252"/>
        <end position="1270"/>
    </location>
</feature>
<dbReference type="GO" id="GO:0005886">
    <property type="term" value="C:plasma membrane"/>
    <property type="evidence" value="ECO:0007669"/>
    <property type="project" value="TreeGrafter"/>
</dbReference>
<feature type="coiled-coil region" evidence="1">
    <location>
        <begin position="379"/>
        <end position="427"/>
    </location>
</feature>
<dbReference type="PANTHER" id="PTHR46360:SF1">
    <property type="entry name" value="DISKS LARGE HOMOLOG 5"/>
    <property type="match status" value="1"/>
</dbReference>
<reference evidence="3" key="1">
    <citation type="submission" date="2022-03" db="EMBL/GenBank/DDBJ databases">
        <authorList>
            <person name="Martin C."/>
        </authorList>
    </citation>
    <scope>NUCLEOTIDE SEQUENCE</scope>
</reference>
<feature type="compositionally biased region" description="Polar residues" evidence="2">
    <location>
        <begin position="946"/>
        <end position="960"/>
    </location>
</feature>
<feature type="compositionally biased region" description="Low complexity" evidence="2">
    <location>
        <begin position="1577"/>
        <end position="1590"/>
    </location>
</feature>
<feature type="compositionally biased region" description="Polar residues" evidence="2">
    <location>
        <begin position="1390"/>
        <end position="1403"/>
    </location>
</feature>
<feature type="region of interest" description="Disordered" evidence="2">
    <location>
        <begin position="889"/>
        <end position="934"/>
    </location>
</feature>
<dbReference type="SMART" id="SM00228">
    <property type="entry name" value="PDZ"/>
    <property type="match status" value="4"/>
</dbReference>
<dbReference type="SUPFAM" id="SSF50156">
    <property type="entry name" value="PDZ domain-like"/>
    <property type="match status" value="4"/>
</dbReference>
<proteinExistence type="predicted"/>
<feature type="region of interest" description="Disordered" evidence="2">
    <location>
        <begin position="1"/>
        <end position="38"/>
    </location>
</feature>
<dbReference type="InterPro" id="IPR036034">
    <property type="entry name" value="PDZ_sf"/>
</dbReference>
<dbReference type="InterPro" id="IPR008145">
    <property type="entry name" value="GK/Ca_channel_bsu"/>
</dbReference>
<gene>
    <name evidence="3" type="ORF">OFUS_LOCUS18766</name>
</gene>
<dbReference type="CDD" id="cd06766">
    <property type="entry name" value="PDZ4_DLG5-like"/>
    <property type="match status" value="1"/>
</dbReference>
<feature type="region of interest" description="Disordered" evidence="2">
    <location>
        <begin position="1348"/>
        <end position="1476"/>
    </location>
</feature>
<dbReference type="Pfam" id="PF00595">
    <property type="entry name" value="PDZ"/>
    <property type="match status" value="4"/>
</dbReference>
<feature type="compositionally biased region" description="Polar residues" evidence="2">
    <location>
        <begin position="902"/>
        <end position="929"/>
    </location>
</feature>
<dbReference type="InterPro" id="IPR001478">
    <property type="entry name" value="PDZ"/>
</dbReference>
<accession>A0A8J1UKM6</accession>
<dbReference type="PROSITE" id="PS50052">
    <property type="entry name" value="GUANYLATE_KINASE_2"/>
    <property type="match status" value="1"/>
</dbReference>
<dbReference type="PANTHER" id="PTHR46360">
    <property type="entry name" value="DISKS LARGE HOMOLOG 5"/>
    <property type="match status" value="1"/>
</dbReference>
<dbReference type="EMBL" id="CAIIXF020000009">
    <property type="protein sequence ID" value="CAH1793992.1"/>
    <property type="molecule type" value="Genomic_DNA"/>
</dbReference>
<dbReference type="SUPFAM" id="SSF52540">
    <property type="entry name" value="P-loop containing nucleoside triphosphate hydrolases"/>
    <property type="match status" value="1"/>
</dbReference>
<feature type="coiled-coil region" evidence="1">
    <location>
        <begin position="142"/>
        <end position="186"/>
    </location>
</feature>
<feature type="region of interest" description="Disordered" evidence="2">
    <location>
        <begin position="946"/>
        <end position="974"/>
    </location>
</feature>
<dbReference type="Proteomes" id="UP000749559">
    <property type="component" value="Unassembled WGS sequence"/>
</dbReference>
<organism evidence="3 4">
    <name type="scientific">Owenia fusiformis</name>
    <name type="common">Polychaete worm</name>
    <dbReference type="NCBI Taxonomy" id="6347"/>
    <lineage>
        <taxon>Eukaryota</taxon>
        <taxon>Metazoa</taxon>
        <taxon>Spiralia</taxon>
        <taxon>Lophotrochozoa</taxon>
        <taxon>Annelida</taxon>
        <taxon>Polychaeta</taxon>
        <taxon>Sedentaria</taxon>
        <taxon>Canalipalpata</taxon>
        <taxon>Sabellida</taxon>
        <taxon>Oweniida</taxon>
        <taxon>Oweniidae</taxon>
        <taxon>Owenia</taxon>
    </lineage>
</organism>
<feature type="compositionally biased region" description="Polar residues" evidence="2">
    <location>
        <begin position="1598"/>
        <end position="1620"/>
    </location>
</feature>
<dbReference type="OrthoDB" id="10067129at2759"/>
<dbReference type="Gene3D" id="3.40.50.300">
    <property type="entry name" value="P-loop containing nucleotide triphosphate hydrolases"/>
    <property type="match status" value="1"/>
</dbReference>
<dbReference type="GO" id="GO:0035331">
    <property type="term" value="P:negative regulation of hippo signaling"/>
    <property type="evidence" value="ECO:0007669"/>
    <property type="project" value="TreeGrafter"/>
</dbReference>
<dbReference type="InterPro" id="IPR008144">
    <property type="entry name" value="Guanylate_kin-like_dom"/>
</dbReference>
<dbReference type="InterPro" id="IPR027417">
    <property type="entry name" value="P-loop_NTPase"/>
</dbReference>
<feature type="compositionally biased region" description="Low complexity" evidence="2">
    <location>
        <begin position="1414"/>
        <end position="1428"/>
    </location>
</feature>
<feature type="region of interest" description="Disordered" evidence="2">
    <location>
        <begin position="1563"/>
        <end position="1621"/>
    </location>
</feature>
<dbReference type="PROSITE" id="PS50106">
    <property type="entry name" value="PDZ"/>
    <property type="match status" value="4"/>
</dbReference>
<feature type="region of interest" description="Disordered" evidence="2">
    <location>
        <begin position="1101"/>
        <end position="1270"/>
    </location>
</feature>
<keyword evidence="1" id="KW-0175">Coiled coil</keyword>
<dbReference type="SUPFAM" id="SSF50044">
    <property type="entry name" value="SH3-domain"/>
    <property type="match status" value="1"/>
</dbReference>
<dbReference type="Gene3D" id="2.30.30.40">
    <property type="entry name" value="SH3 Domains"/>
    <property type="match status" value="1"/>
</dbReference>
<feature type="coiled-coil region" evidence="1">
    <location>
        <begin position="222"/>
        <end position="305"/>
    </location>
</feature>
<dbReference type="Gene3D" id="2.30.42.10">
    <property type="match status" value="4"/>
</dbReference>
<feature type="compositionally biased region" description="Basic residues" evidence="2">
    <location>
        <begin position="1820"/>
        <end position="1830"/>
    </location>
</feature>
<feature type="compositionally biased region" description="Polar residues" evidence="2">
    <location>
        <begin position="1"/>
        <end position="19"/>
    </location>
</feature>
<feature type="compositionally biased region" description="Low complexity" evidence="2">
    <location>
        <begin position="82"/>
        <end position="98"/>
    </location>
</feature>
<feature type="compositionally biased region" description="Basic and acidic residues" evidence="2">
    <location>
        <begin position="1140"/>
        <end position="1156"/>
    </location>
</feature>
<feature type="compositionally biased region" description="Low complexity" evidence="2">
    <location>
        <begin position="1157"/>
        <end position="1171"/>
    </location>
</feature>
<dbReference type="Pfam" id="PF00625">
    <property type="entry name" value="Guanylate_kin"/>
    <property type="match status" value="1"/>
</dbReference>
<keyword evidence="4" id="KW-1185">Reference proteome</keyword>
<feature type="region of interest" description="Disordered" evidence="2">
    <location>
        <begin position="1015"/>
        <end position="1051"/>
    </location>
</feature>
<evidence type="ECO:0000256" key="1">
    <source>
        <dbReference type="SAM" id="Coils"/>
    </source>
</evidence>
<protein>
    <submittedName>
        <fullName evidence="3">Uncharacterized protein</fullName>
    </submittedName>
</protein>
<evidence type="ECO:0000256" key="2">
    <source>
        <dbReference type="SAM" id="MobiDB-lite"/>
    </source>
</evidence>
<feature type="compositionally biased region" description="Low complexity" evidence="2">
    <location>
        <begin position="1361"/>
        <end position="1371"/>
    </location>
</feature>
<dbReference type="SMART" id="SM00072">
    <property type="entry name" value="GuKc"/>
    <property type="match status" value="1"/>
</dbReference>
<feature type="compositionally biased region" description="Polar residues" evidence="2">
    <location>
        <begin position="1177"/>
        <end position="1188"/>
    </location>
</feature>
<dbReference type="InterPro" id="IPR053004">
    <property type="entry name" value="MAGUK_Signaling_Regulators"/>
</dbReference>
<comment type="caution">
    <text evidence="3">The sequence shown here is derived from an EMBL/GenBank/DDBJ whole genome shotgun (WGS) entry which is preliminary data.</text>
</comment>